<dbReference type="Proteomes" id="UP001283361">
    <property type="component" value="Unassembled WGS sequence"/>
</dbReference>
<gene>
    <name evidence="1" type="ORF">RRG08_051639</name>
</gene>
<reference evidence="1" key="1">
    <citation type="journal article" date="2023" name="G3 (Bethesda)">
        <title>A reference genome for the long-term kleptoplast-retaining sea slug Elysia crispata morphotype clarki.</title>
        <authorList>
            <person name="Eastman K.E."/>
            <person name="Pendleton A.L."/>
            <person name="Shaikh M.A."/>
            <person name="Suttiyut T."/>
            <person name="Ogas R."/>
            <person name="Tomko P."/>
            <person name="Gavelis G."/>
            <person name="Widhalm J.R."/>
            <person name="Wisecaver J.H."/>
        </authorList>
    </citation>
    <scope>NUCLEOTIDE SEQUENCE</scope>
    <source>
        <strain evidence="1">ECLA1</strain>
    </source>
</reference>
<organism evidence="1 2">
    <name type="scientific">Elysia crispata</name>
    <name type="common">lettuce slug</name>
    <dbReference type="NCBI Taxonomy" id="231223"/>
    <lineage>
        <taxon>Eukaryota</taxon>
        <taxon>Metazoa</taxon>
        <taxon>Spiralia</taxon>
        <taxon>Lophotrochozoa</taxon>
        <taxon>Mollusca</taxon>
        <taxon>Gastropoda</taxon>
        <taxon>Heterobranchia</taxon>
        <taxon>Euthyneura</taxon>
        <taxon>Panpulmonata</taxon>
        <taxon>Sacoglossa</taxon>
        <taxon>Placobranchoidea</taxon>
        <taxon>Plakobranchidae</taxon>
        <taxon>Elysia</taxon>
    </lineage>
</organism>
<protein>
    <submittedName>
        <fullName evidence="1">Uncharacterized protein</fullName>
    </submittedName>
</protein>
<accession>A0AAE1A474</accession>
<evidence type="ECO:0000313" key="2">
    <source>
        <dbReference type="Proteomes" id="UP001283361"/>
    </source>
</evidence>
<keyword evidence="2" id="KW-1185">Reference proteome</keyword>
<dbReference type="EMBL" id="JAWDGP010002758">
    <property type="protein sequence ID" value="KAK3780161.1"/>
    <property type="molecule type" value="Genomic_DNA"/>
</dbReference>
<proteinExistence type="predicted"/>
<sequence>METILAAQTVFLRAGPTATDVISLSWLHWPPPARHLYQLNQCCNSGHVVTSEFAPSLTGVLPWSVSDVDPWPDSLHSHPD</sequence>
<name>A0AAE1A474_9GAST</name>
<dbReference type="AlphaFoldDB" id="A0AAE1A474"/>
<evidence type="ECO:0000313" key="1">
    <source>
        <dbReference type="EMBL" id="KAK3780161.1"/>
    </source>
</evidence>
<comment type="caution">
    <text evidence="1">The sequence shown here is derived from an EMBL/GenBank/DDBJ whole genome shotgun (WGS) entry which is preliminary data.</text>
</comment>